<reference evidence="1 2" key="1">
    <citation type="submission" date="2018-06" db="EMBL/GenBank/DDBJ databases">
        <authorList>
            <consortium name="Pathogen Informatics"/>
            <person name="Doyle S."/>
        </authorList>
    </citation>
    <scope>NUCLEOTIDE SEQUENCE [LARGE SCALE GENOMIC DNA]</scope>
    <source>
        <strain evidence="1 2">NCTC12958</strain>
    </source>
</reference>
<dbReference type="Proteomes" id="UP000249634">
    <property type="component" value="Chromosome 1"/>
</dbReference>
<dbReference type="InterPro" id="IPR011055">
    <property type="entry name" value="Dup_hybrid_motif"/>
</dbReference>
<accession>A0A2X3UHZ7</accession>
<evidence type="ECO:0000313" key="1">
    <source>
        <dbReference type="EMBL" id="SQF25968.1"/>
    </source>
</evidence>
<dbReference type="GO" id="GO:0015771">
    <property type="term" value="P:trehalose transport"/>
    <property type="evidence" value="ECO:0007669"/>
    <property type="project" value="TreeGrafter"/>
</dbReference>
<name>A0A2X3UHZ7_STRTR</name>
<dbReference type="GO" id="GO:0090589">
    <property type="term" value="F:protein-phosphocysteine-trehalose phosphotransferase system transporter activity"/>
    <property type="evidence" value="ECO:0007669"/>
    <property type="project" value="TreeGrafter"/>
</dbReference>
<dbReference type="RefSeq" id="WP_100262284.1">
    <property type="nucleotide sequence ID" value="NZ_CATNMR010000001.1"/>
</dbReference>
<dbReference type="PANTHER" id="PTHR30175:SF4">
    <property type="entry name" value="PTS SYSTEM TREHALOSE-SPECIFIC EIIBC COMPONENT"/>
    <property type="match status" value="1"/>
</dbReference>
<dbReference type="GO" id="GO:0009401">
    <property type="term" value="P:phosphoenolpyruvate-dependent sugar phosphotransferase system"/>
    <property type="evidence" value="ECO:0007669"/>
    <property type="project" value="TreeGrafter"/>
</dbReference>
<dbReference type="PANTHER" id="PTHR30175">
    <property type="entry name" value="PHOSPHOTRANSFERASE SYSTEM TRANSPORT PROTEIN"/>
    <property type="match status" value="1"/>
</dbReference>
<protein>
    <submittedName>
        <fullName evidence="1">PTS system trehalose-specific transporter subunit IIBC, truncated</fullName>
    </submittedName>
</protein>
<proteinExistence type="predicted"/>
<dbReference type="SUPFAM" id="SSF51261">
    <property type="entry name" value="Duplicated hybrid motif"/>
    <property type="match status" value="1"/>
</dbReference>
<gene>
    <name evidence="1" type="primary">treB</name>
    <name evidence="1" type="ORF">NCTC12958_02207</name>
</gene>
<dbReference type="EMBL" id="LS483339">
    <property type="protein sequence ID" value="SQF25968.1"/>
    <property type="molecule type" value="Genomic_DNA"/>
</dbReference>
<sequence length="121" mass="12716">MSDSALSGLLSTVFGVQANSIGIGGLPAILSIKPQYWGIFAIIMVVDIVVAMVLIFLFHKTGFLTKTEEDGHAQETLKEASEGLVEPTVFTETTEVVSPLAGQVKSLSQATDPVFSSGVMG</sequence>
<dbReference type="GO" id="GO:0005886">
    <property type="term" value="C:plasma membrane"/>
    <property type="evidence" value="ECO:0007669"/>
    <property type="project" value="TreeGrafter"/>
</dbReference>
<evidence type="ECO:0000313" key="2">
    <source>
        <dbReference type="Proteomes" id="UP000249634"/>
    </source>
</evidence>
<dbReference type="Gene3D" id="2.70.70.10">
    <property type="entry name" value="Glucose Permease (Domain IIA)"/>
    <property type="match status" value="1"/>
</dbReference>
<dbReference type="AlphaFoldDB" id="A0A2X3UHZ7"/>
<organism evidence="1 2">
    <name type="scientific">Streptococcus thermophilus</name>
    <dbReference type="NCBI Taxonomy" id="1308"/>
    <lineage>
        <taxon>Bacteria</taxon>
        <taxon>Bacillati</taxon>
        <taxon>Bacillota</taxon>
        <taxon>Bacilli</taxon>
        <taxon>Lactobacillales</taxon>
        <taxon>Streptococcaceae</taxon>
        <taxon>Streptococcus</taxon>
    </lineage>
</organism>
<dbReference type="InterPro" id="IPR050558">
    <property type="entry name" value="PTS_Sugar-Specific_Components"/>
</dbReference>